<comment type="catalytic activity">
    <reaction evidence="6">
        <text>L-proline + NAD(+) = (S)-1-pyrroline-5-carboxylate + NADH + 2 H(+)</text>
        <dbReference type="Rhea" id="RHEA:14105"/>
        <dbReference type="ChEBI" id="CHEBI:15378"/>
        <dbReference type="ChEBI" id="CHEBI:17388"/>
        <dbReference type="ChEBI" id="CHEBI:57540"/>
        <dbReference type="ChEBI" id="CHEBI:57945"/>
        <dbReference type="ChEBI" id="CHEBI:60039"/>
        <dbReference type="EC" id="1.5.1.2"/>
    </reaction>
</comment>
<dbReference type="PIRSF" id="PIRSF000193">
    <property type="entry name" value="Pyrrol-5-carb_rd"/>
    <property type="match status" value="1"/>
</dbReference>
<evidence type="ECO:0000259" key="10">
    <source>
        <dbReference type="Pfam" id="PF03807"/>
    </source>
</evidence>
<dbReference type="InterPro" id="IPR008927">
    <property type="entry name" value="6-PGluconate_DH-like_C_sf"/>
</dbReference>
<dbReference type="AlphaFoldDB" id="A0A7I8DCS0"/>
<proteinExistence type="inferred from homology"/>
<dbReference type="HAMAP" id="MF_01925">
    <property type="entry name" value="P5C_reductase"/>
    <property type="match status" value="1"/>
</dbReference>
<dbReference type="RefSeq" id="WP_200760715.1">
    <property type="nucleotide sequence ID" value="NZ_AP023366.1"/>
</dbReference>
<evidence type="ECO:0000256" key="2">
    <source>
        <dbReference type="ARBA" id="ARBA00022650"/>
    </source>
</evidence>
<evidence type="ECO:0000259" key="11">
    <source>
        <dbReference type="Pfam" id="PF14748"/>
    </source>
</evidence>
<dbReference type="InterPro" id="IPR028939">
    <property type="entry name" value="P5C_Rdtase_cat_N"/>
</dbReference>
<dbReference type="NCBIfam" id="TIGR00112">
    <property type="entry name" value="proC"/>
    <property type="match status" value="1"/>
</dbReference>
<evidence type="ECO:0000256" key="6">
    <source>
        <dbReference type="HAMAP-Rule" id="MF_01925"/>
    </source>
</evidence>
<dbReference type="Pfam" id="PF03807">
    <property type="entry name" value="F420_oxidored"/>
    <property type="match status" value="1"/>
</dbReference>
<dbReference type="InterPro" id="IPR053790">
    <property type="entry name" value="P5CR-like_CS"/>
</dbReference>
<dbReference type="PANTHER" id="PTHR11645">
    <property type="entry name" value="PYRROLINE-5-CARBOXYLATE REDUCTASE"/>
    <property type="match status" value="1"/>
</dbReference>
<evidence type="ECO:0000313" key="12">
    <source>
        <dbReference type="EMBL" id="BCJ86749.1"/>
    </source>
</evidence>
<dbReference type="KEGG" id="eff:skT53_17340"/>
<comment type="subcellular location">
    <subcellularLocation>
        <location evidence="6">Cytoplasm</location>
    </subcellularLocation>
</comment>
<dbReference type="UniPathway" id="UPA00098">
    <property type="reaction ID" value="UER00361"/>
</dbReference>
<feature type="binding site" evidence="8">
    <location>
        <begin position="83"/>
        <end position="86"/>
    </location>
    <ligand>
        <name>NADP(+)</name>
        <dbReference type="ChEBI" id="CHEBI:58349"/>
    </ligand>
</feature>
<keyword evidence="6 9" id="KW-0028">Amino-acid biosynthesis</keyword>
<evidence type="ECO:0000256" key="4">
    <source>
        <dbReference type="ARBA" id="ARBA00023002"/>
    </source>
</evidence>
<accession>A0A7I8DCS0</accession>
<dbReference type="SUPFAM" id="SSF51735">
    <property type="entry name" value="NAD(P)-binding Rossmann-fold domains"/>
    <property type="match status" value="1"/>
</dbReference>
<evidence type="ECO:0000256" key="3">
    <source>
        <dbReference type="ARBA" id="ARBA00022857"/>
    </source>
</evidence>
<evidence type="ECO:0000256" key="7">
    <source>
        <dbReference type="NCBIfam" id="TIGR00112"/>
    </source>
</evidence>
<protein>
    <recommendedName>
        <fullName evidence="6 7">Pyrroline-5-carboxylate reductase</fullName>
        <shortName evidence="6">P5C reductase</shortName>
        <shortName evidence="6">P5CR</shortName>
        <ecNumber evidence="6 7">1.5.1.2</ecNumber>
    </recommendedName>
    <alternativeName>
        <fullName evidence="6">PCA reductase</fullName>
    </alternativeName>
</protein>
<dbReference type="EC" id="1.5.1.2" evidence="6 7"/>
<gene>
    <name evidence="12" type="primary">proH</name>
    <name evidence="6" type="synonym">proC</name>
    <name evidence="12" type="ORF">skT53_17340</name>
</gene>
<comment type="function">
    <text evidence="5 6">Catalyzes the reduction of 1-pyrroline-5-carboxylate (PCA) to L-proline.</text>
</comment>
<keyword evidence="3 6" id="KW-0521">NADP</keyword>
<dbReference type="GO" id="GO:0005737">
    <property type="term" value="C:cytoplasm"/>
    <property type="evidence" value="ECO:0007669"/>
    <property type="project" value="UniProtKB-SubCell"/>
</dbReference>
<sequence length="291" mass="31074">MEGNSILHGKRILSVGAGSMAEAIIRGLIHANAVDPSQICVTNRSHSDRLQQLNKLYGVRTVEGADTHAKVRELAAADVILVACKPYDVANTLETLVGKIGNPVILSVAAGISIPLMESVLGGRPQVVRAMPNTACAVLQSATAVAFGQYCTEEAKRLSQEILSLLGTVSVVEESKMDVVTGVSGSGPAYFYYMVEAMQQAAESMGLSPETARTLVLQTMTGAAKMLQETGLDARELRRQVTSPNGTTMAGIRALEEADFKELIERTISRAAERSKEMGEQQASLLVDRKL</sequence>
<dbReference type="InterPro" id="IPR000304">
    <property type="entry name" value="Pyrroline-COOH_reductase"/>
</dbReference>
<feature type="domain" description="Pyrroline-5-carboxylate reductase catalytic N-terminal" evidence="10">
    <location>
        <begin position="15"/>
        <end position="111"/>
    </location>
</feature>
<comment type="similarity">
    <text evidence="1 6 9">Belongs to the pyrroline-5-carboxylate reductase family.</text>
</comment>
<feature type="domain" description="Pyrroline-5-carboxylate reductase dimerisation" evidence="11">
    <location>
        <begin position="174"/>
        <end position="278"/>
    </location>
</feature>
<keyword evidence="2 6" id="KW-0641">Proline biosynthesis</keyword>
<evidence type="ECO:0000256" key="5">
    <source>
        <dbReference type="ARBA" id="ARBA00058118"/>
    </source>
</evidence>
<organism evidence="12 13">
    <name type="scientific">Effusibacillus dendaii</name>
    <dbReference type="NCBI Taxonomy" id="2743772"/>
    <lineage>
        <taxon>Bacteria</taxon>
        <taxon>Bacillati</taxon>
        <taxon>Bacillota</taxon>
        <taxon>Bacilli</taxon>
        <taxon>Bacillales</taxon>
        <taxon>Alicyclobacillaceae</taxon>
        <taxon>Effusibacillus</taxon>
    </lineage>
</organism>
<dbReference type="Gene3D" id="1.10.3730.10">
    <property type="entry name" value="ProC C-terminal domain-like"/>
    <property type="match status" value="1"/>
</dbReference>
<dbReference type="SUPFAM" id="SSF48179">
    <property type="entry name" value="6-phosphogluconate dehydrogenase C-terminal domain-like"/>
    <property type="match status" value="1"/>
</dbReference>
<dbReference type="PANTHER" id="PTHR11645:SF49">
    <property type="entry name" value="PYRROLINE-5-CARBOXYLATE REDUCTASE 1"/>
    <property type="match status" value="1"/>
</dbReference>
<evidence type="ECO:0000256" key="1">
    <source>
        <dbReference type="ARBA" id="ARBA00005525"/>
    </source>
</evidence>
<dbReference type="PROSITE" id="PS00521">
    <property type="entry name" value="P5CR"/>
    <property type="match status" value="1"/>
</dbReference>
<dbReference type="GO" id="GO:0055129">
    <property type="term" value="P:L-proline biosynthetic process"/>
    <property type="evidence" value="ECO:0007669"/>
    <property type="project" value="UniProtKB-UniRule"/>
</dbReference>
<dbReference type="InterPro" id="IPR036291">
    <property type="entry name" value="NAD(P)-bd_dom_sf"/>
</dbReference>
<reference evidence="12 13" key="1">
    <citation type="submission" date="2020-08" db="EMBL/GenBank/DDBJ databases">
        <title>Complete Genome Sequence of Effusibacillus dendaii Strain skT53, Isolated from Farmland soil.</title>
        <authorList>
            <person name="Konishi T."/>
            <person name="Kawasaki H."/>
        </authorList>
    </citation>
    <scope>NUCLEOTIDE SEQUENCE [LARGE SCALE GENOMIC DNA]</scope>
    <source>
        <strain evidence="13">skT53</strain>
    </source>
</reference>
<keyword evidence="4 6" id="KW-0560">Oxidoreductase</keyword>
<comment type="pathway">
    <text evidence="6 9">Amino-acid biosynthesis; L-proline biosynthesis; L-proline from L-glutamate 5-semialdehyde: step 1/1.</text>
</comment>
<evidence type="ECO:0000313" key="13">
    <source>
        <dbReference type="Proteomes" id="UP000593802"/>
    </source>
</evidence>
<dbReference type="FunFam" id="1.10.3730.10:FF:000001">
    <property type="entry name" value="Pyrroline-5-carboxylate reductase"/>
    <property type="match status" value="1"/>
</dbReference>
<dbReference type="Proteomes" id="UP000593802">
    <property type="component" value="Chromosome"/>
</dbReference>
<dbReference type="Pfam" id="PF14748">
    <property type="entry name" value="P5CR_dimer"/>
    <property type="match status" value="1"/>
</dbReference>
<dbReference type="Gene3D" id="3.40.50.720">
    <property type="entry name" value="NAD(P)-binding Rossmann-like Domain"/>
    <property type="match status" value="1"/>
</dbReference>
<dbReference type="GO" id="GO:0004735">
    <property type="term" value="F:pyrroline-5-carboxylate reductase activity"/>
    <property type="evidence" value="ECO:0007669"/>
    <property type="project" value="UniProtKB-UniRule"/>
</dbReference>
<dbReference type="InterPro" id="IPR029036">
    <property type="entry name" value="P5CR_dimer"/>
</dbReference>
<evidence type="ECO:0000256" key="9">
    <source>
        <dbReference type="RuleBase" id="RU003903"/>
    </source>
</evidence>
<keyword evidence="6" id="KW-0963">Cytoplasm</keyword>
<keyword evidence="13" id="KW-1185">Reference proteome</keyword>
<comment type="catalytic activity">
    <reaction evidence="6 9">
        <text>L-proline + NADP(+) = (S)-1-pyrroline-5-carboxylate + NADPH + 2 H(+)</text>
        <dbReference type="Rhea" id="RHEA:14109"/>
        <dbReference type="ChEBI" id="CHEBI:15378"/>
        <dbReference type="ChEBI" id="CHEBI:17388"/>
        <dbReference type="ChEBI" id="CHEBI:57783"/>
        <dbReference type="ChEBI" id="CHEBI:58349"/>
        <dbReference type="ChEBI" id="CHEBI:60039"/>
        <dbReference type="EC" id="1.5.1.2"/>
    </reaction>
</comment>
<name>A0A7I8DCS0_9BACL</name>
<dbReference type="EMBL" id="AP023366">
    <property type="protein sequence ID" value="BCJ86749.1"/>
    <property type="molecule type" value="Genomic_DNA"/>
</dbReference>
<evidence type="ECO:0000256" key="8">
    <source>
        <dbReference type="PIRSR" id="PIRSR000193-1"/>
    </source>
</evidence>